<gene>
    <name evidence="1" type="ORF">NP075_04090</name>
</gene>
<dbReference type="EMBL" id="CP101989">
    <property type="protein sequence ID" value="UUI65924.1"/>
    <property type="molecule type" value="Genomic_DNA"/>
</dbReference>
<evidence type="ECO:0000313" key="1">
    <source>
        <dbReference type="EMBL" id="UUI65924.1"/>
    </source>
</evidence>
<sequence>MLSAENVLHARLATTKFAEGYEQSDVDDLLDRVVATLRAVESGQPSAVTVTADDVGDARFQVTRFREGYAQGPVDDLLQDVVTTLQAHGAVTALPVPVAAPPGGGTTVPGLVPERQGWWRRVFGA</sequence>
<dbReference type="RefSeq" id="WP_227564012.1">
    <property type="nucleotide sequence ID" value="NZ_CP101989.1"/>
</dbReference>
<keyword evidence="2" id="KW-1185">Reference proteome</keyword>
<reference evidence="1 2" key="1">
    <citation type="submission" date="2022-07" db="EMBL/GenBank/DDBJ databases">
        <title>Novel species in genus cellulomonas.</title>
        <authorList>
            <person name="Ye L."/>
        </authorList>
    </citation>
    <scope>NUCLEOTIDE SEQUENCE [LARGE SCALE GENOMIC DNA]</scope>
    <source>
        <strain evidence="2">zg-Y908</strain>
    </source>
</reference>
<dbReference type="Proteomes" id="UP001317322">
    <property type="component" value="Chromosome"/>
</dbReference>
<protein>
    <submittedName>
        <fullName evidence="1">DivIVA domain-containing protein</fullName>
    </submittedName>
</protein>
<dbReference type="InterPro" id="IPR019933">
    <property type="entry name" value="DivIVA_domain"/>
</dbReference>
<organism evidence="1 2">
    <name type="scientific">Cellulomonas wangsupingiae</name>
    <dbReference type="NCBI Taxonomy" id="2968085"/>
    <lineage>
        <taxon>Bacteria</taxon>
        <taxon>Bacillati</taxon>
        <taxon>Actinomycetota</taxon>
        <taxon>Actinomycetes</taxon>
        <taxon>Micrococcales</taxon>
        <taxon>Cellulomonadaceae</taxon>
        <taxon>Cellulomonas</taxon>
    </lineage>
</organism>
<accession>A0ABY5K6P1</accession>
<dbReference type="Gene3D" id="6.10.250.660">
    <property type="match status" value="1"/>
</dbReference>
<proteinExistence type="predicted"/>
<evidence type="ECO:0000313" key="2">
    <source>
        <dbReference type="Proteomes" id="UP001317322"/>
    </source>
</evidence>
<name>A0ABY5K6P1_9CELL</name>
<dbReference type="NCBIfam" id="TIGR03544">
    <property type="entry name" value="DivI1A_domain"/>
    <property type="match status" value="2"/>
</dbReference>